<dbReference type="Gene3D" id="1.10.287.470">
    <property type="entry name" value="Helix hairpin bin"/>
    <property type="match status" value="1"/>
</dbReference>
<evidence type="ECO:0000256" key="2">
    <source>
        <dbReference type="ARBA" id="ARBA00009477"/>
    </source>
</evidence>
<evidence type="ECO:0000259" key="7">
    <source>
        <dbReference type="Pfam" id="PF25917"/>
    </source>
</evidence>
<feature type="chain" id="PRO_5010236822" evidence="5">
    <location>
        <begin position="21"/>
        <end position="357"/>
    </location>
</feature>
<gene>
    <name evidence="11" type="ORF">BI344_13600</name>
    <name evidence="10" type="ORF">BI347_04125</name>
</gene>
<dbReference type="GO" id="GO:0015562">
    <property type="term" value="F:efflux transmembrane transporter activity"/>
    <property type="evidence" value="ECO:0007669"/>
    <property type="project" value="TreeGrafter"/>
</dbReference>
<protein>
    <submittedName>
        <fullName evidence="10">Efflux transporter periplasmic adaptor subunit</fullName>
    </submittedName>
</protein>
<dbReference type="PANTHER" id="PTHR30469:SF15">
    <property type="entry name" value="HLYD FAMILY OF SECRETION PROTEINS"/>
    <property type="match status" value="1"/>
</dbReference>
<dbReference type="NCBIfam" id="TIGR01730">
    <property type="entry name" value="RND_mfp"/>
    <property type="match status" value="1"/>
</dbReference>
<dbReference type="Gene3D" id="2.40.30.170">
    <property type="match status" value="1"/>
</dbReference>
<dbReference type="AlphaFoldDB" id="A0A1S1WZT0"/>
<evidence type="ECO:0000256" key="3">
    <source>
        <dbReference type="ARBA" id="ARBA00022448"/>
    </source>
</evidence>
<dbReference type="Gene3D" id="2.40.420.20">
    <property type="match status" value="1"/>
</dbReference>
<evidence type="ECO:0000313" key="12">
    <source>
        <dbReference type="Proteomes" id="UP000180088"/>
    </source>
</evidence>
<dbReference type="Pfam" id="PF25917">
    <property type="entry name" value="BSH_RND"/>
    <property type="match status" value="1"/>
</dbReference>
<sequence>MKHPAARLWLALLGTLALSACQDKPAPQQDIRPVRYVIAGGSAAPSGDSYAGEIRPRHETQLAFRVAGKVVAKLVNSGEHVKKGQPLARLDPGDYQLDLAAKQAQLAAAESDLAQQQLNLKRYRELLAKAFISQAQVDAQQNGVAAARAKVDQARAGLASSRNQTDYTTLAADADGVVSQMQAEPGMVVAAGQPVAKLSQDGAREVAIQVPENALEQVRRAGGFQISLWKGGAPLPGALRELAADADPATRTYPARIALSGDSHALQLGMTANVRIPGHAVGQALSLPLTAVLDLQGKHYVWLIDPRSLRVSRKPVSVGTVDNDSIAIADGVRPGDKVVTAGVHLLREQQRVKLLAQ</sequence>
<evidence type="ECO:0000313" key="13">
    <source>
        <dbReference type="Proteomes" id="UP000180280"/>
    </source>
</evidence>
<dbReference type="InterPro" id="IPR058624">
    <property type="entry name" value="MdtA-like_HH"/>
</dbReference>
<dbReference type="Pfam" id="PF25876">
    <property type="entry name" value="HH_MFP_RND"/>
    <property type="match status" value="1"/>
</dbReference>
<feature type="domain" description="Multidrug resistance protein MdtA-like alpha-helical hairpin" evidence="6">
    <location>
        <begin position="99"/>
        <end position="168"/>
    </location>
</feature>
<evidence type="ECO:0000313" key="10">
    <source>
        <dbReference type="EMBL" id="OHX12774.1"/>
    </source>
</evidence>
<feature type="domain" description="Multidrug resistance protein MdtA-like C-terminal permuted SH3" evidence="9">
    <location>
        <begin position="283"/>
        <end position="343"/>
    </location>
</feature>
<evidence type="ECO:0000256" key="5">
    <source>
        <dbReference type="SAM" id="SignalP"/>
    </source>
</evidence>
<evidence type="ECO:0000256" key="4">
    <source>
        <dbReference type="SAM" id="Coils"/>
    </source>
</evidence>
<dbReference type="EMBL" id="MKCS01000001">
    <property type="protein sequence ID" value="OHX12774.1"/>
    <property type="molecule type" value="Genomic_DNA"/>
</dbReference>
<evidence type="ECO:0000259" key="9">
    <source>
        <dbReference type="Pfam" id="PF25967"/>
    </source>
</evidence>
<comment type="caution">
    <text evidence="10">The sequence shown here is derived from an EMBL/GenBank/DDBJ whole genome shotgun (WGS) entry which is preliminary data.</text>
</comment>
<dbReference type="PANTHER" id="PTHR30469">
    <property type="entry name" value="MULTIDRUG RESISTANCE PROTEIN MDTA"/>
    <property type="match status" value="1"/>
</dbReference>
<dbReference type="InterPro" id="IPR058625">
    <property type="entry name" value="MdtA-like_BSH"/>
</dbReference>
<keyword evidence="5" id="KW-0732">Signal</keyword>
<dbReference type="SUPFAM" id="SSF111369">
    <property type="entry name" value="HlyD-like secretion proteins"/>
    <property type="match status" value="1"/>
</dbReference>
<dbReference type="PROSITE" id="PS51257">
    <property type="entry name" value="PROKAR_LIPOPROTEIN"/>
    <property type="match status" value="1"/>
</dbReference>
<feature type="signal peptide" evidence="5">
    <location>
        <begin position="1"/>
        <end position="20"/>
    </location>
</feature>
<dbReference type="Pfam" id="PF25954">
    <property type="entry name" value="Beta-barrel_RND_2"/>
    <property type="match status" value="1"/>
</dbReference>
<dbReference type="Pfam" id="PF25967">
    <property type="entry name" value="RND-MFP_C"/>
    <property type="match status" value="1"/>
</dbReference>
<reference evidence="12 13" key="1">
    <citation type="submission" date="2016-09" db="EMBL/GenBank/DDBJ databases">
        <title>Chromobacterium muskegensis sp. nov., an insecticidal bacterium isolated from Sphagnum bogs.</title>
        <authorList>
            <person name="Sparks M.E."/>
            <person name="Blackburn M.B."/>
            <person name="Gundersen-Rindal D.E."/>
            <person name="Mitchell A."/>
            <person name="Farrar R."/>
            <person name="Kuhar D."/>
        </authorList>
    </citation>
    <scope>NUCLEOTIDE SEQUENCE [LARGE SCALE GENOMIC DNA]</scope>
    <source>
        <strain evidence="11 13">14B-1</strain>
        <strain evidence="10 12">37-2</strain>
    </source>
</reference>
<feature type="domain" description="Multidrug resistance protein MdtA-like barrel-sandwich hybrid" evidence="7">
    <location>
        <begin position="64"/>
        <end position="195"/>
    </location>
</feature>
<evidence type="ECO:0000259" key="8">
    <source>
        <dbReference type="Pfam" id="PF25954"/>
    </source>
</evidence>
<keyword evidence="3" id="KW-0813">Transport</keyword>
<dbReference type="InterPro" id="IPR058792">
    <property type="entry name" value="Beta-barrel_RND_2"/>
</dbReference>
<evidence type="ECO:0000313" key="11">
    <source>
        <dbReference type="EMBL" id="OHX20849.1"/>
    </source>
</evidence>
<comment type="subcellular location">
    <subcellularLocation>
        <location evidence="1">Cell envelope</location>
    </subcellularLocation>
</comment>
<dbReference type="GO" id="GO:1990281">
    <property type="term" value="C:efflux pump complex"/>
    <property type="evidence" value="ECO:0007669"/>
    <property type="project" value="TreeGrafter"/>
</dbReference>
<dbReference type="Proteomes" id="UP000180088">
    <property type="component" value="Unassembled WGS sequence"/>
</dbReference>
<proteinExistence type="inferred from homology"/>
<feature type="domain" description="CusB-like beta-barrel" evidence="8">
    <location>
        <begin position="207"/>
        <end position="277"/>
    </location>
</feature>
<organism evidence="10 12">
    <name type="scientific">Chromobacterium sphagni</name>
    <dbReference type="NCBI Taxonomy" id="1903179"/>
    <lineage>
        <taxon>Bacteria</taxon>
        <taxon>Pseudomonadati</taxon>
        <taxon>Pseudomonadota</taxon>
        <taxon>Betaproteobacteria</taxon>
        <taxon>Neisseriales</taxon>
        <taxon>Chromobacteriaceae</taxon>
        <taxon>Chromobacterium</taxon>
    </lineage>
</organism>
<accession>A0A1S1WZT0</accession>
<dbReference type="Proteomes" id="UP000180280">
    <property type="component" value="Unassembled WGS sequence"/>
</dbReference>
<name>A0A1S1WZT0_9NEIS</name>
<dbReference type="STRING" id="1903179.BI347_04125"/>
<dbReference type="InterPro" id="IPR058627">
    <property type="entry name" value="MdtA-like_C"/>
</dbReference>
<feature type="coiled-coil region" evidence="4">
    <location>
        <begin position="99"/>
        <end position="126"/>
    </location>
</feature>
<comment type="similarity">
    <text evidence="2">Belongs to the membrane fusion protein (MFP) (TC 8.A.1) family.</text>
</comment>
<evidence type="ECO:0000259" key="6">
    <source>
        <dbReference type="Pfam" id="PF25876"/>
    </source>
</evidence>
<dbReference type="InterPro" id="IPR006143">
    <property type="entry name" value="RND_pump_MFP"/>
</dbReference>
<dbReference type="Gene3D" id="2.40.50.100">
    <property type="match status" value="1"/>
</dbReference>
<keyword evidence="4" id="KW-0175">Coiled coil</keyword>
<evidence type="ECO:0000256" key="1">
    <source>
        <dbReference type="ARBA" id="ARBA00004196"/>
    </source>
</evidence>
<dbReference type="EMBL" id="MKCT01000008">
    <property type="protein sequence ID" value="OHX20849.1"/>
    <property type="molecule type" value="Genomic_DNA"/>
</dbReference>
<dbReference type="RefSeq" id="WP_071112198.1">
    <property type="nucleotide sequence ID" value="NZ_MKCS01000001.1"/>
</dbReference>
<dbReference type="OrthoDB" id="9806939at2"/>
<keyword evidence="13" id="KW-1185">Reference proteome</keyword>